<dbReference type="Proteomes" id="UP000494165">
    <property type="component" value="Unassembled WGS sequence"/>
</dbReference>
<evidence type="ECO:0000259" key="5">
    <source>
        <dbReference type="PROSITE" id="PS50097"/>
    </source>
</evidence>
<dbReference type="InterPro" id="IPR000210">
    <property type="entry name" value="BTB/POZ_dom"/>
</dbReference>
<sequence>MYKFVFTKQNNQRLSCPYYSQRLLTTEIHLKAAAFKNHVYCPTALTDVTLAADGQQIEAHKLVLSACSTYFQALFTSYSGHQHPIVILKDVTFRDLRTMVDFMYSGEVHVTQEQLPSIIKTAEMLKVKGLAEGQDMSHVDKSQDTQLSTESSRLSCEALGASTESHQTWSSERRSPSPSISPSAASRRKRMRKSSTGSTSGSGVAERVSDHQSEVAYPHHSPRLEQQGSAQMNLSTDMSERSIREQASTDSEIQNCSQDSGNEQMPLSMVHPGVQQQQQQHPSRAVEEVPSPLMEPSAAHHYSPLSASAGFQWDPSHSSVYYPRYPHPSCSFINTGPPTISPDALRHNVVPAFQPKRQSPCSINIPSVSQASPAPSTPSPSAPPAATPPTSPSPTVRRKRTDTQRDENFLQALEAVRTGGIGFCKAARMYGVNNRTLWLEYRRRGYPITRPSLKPRATTPQEYQYPTVVMKKEPGDSSCSNDDSTLGKGSLSPKQKRGRLLIRQPRLKKETDPLSFESDPEDLDSPQPSTSQHYLQVPHLKVERQTSEPLPAKSSLLQVPTPAYLPKQHSQPLLPSQQSKPLTPKSSILLRQATITLSSEAGTSGRPYKEQVPVLTVTAEPAPRSLVRREPIKRAISTPVPSTSDQERLGHCPLLRPGPALGCNFCWNTIDQHNRILRRKTKYYCPECQTNLCIVPCFQEYHQKFDRQTASTIRSSSTLASALLGASASSPGTVEDYATTASP</sequence>
<dbReference type="EMBL" id="CADEPI010000619">
    <property type="protein sequence ID" value="CAB3387745.1"/>
    <property type="molecule type" value="Genomic_DNA"/>
</dbReference>
<keyword evidence="3" id="KW-0238">DNA-binding</keyword>
<feature type="region of interest" description="Disordered" evidence="4">
    <location>
        <begin position="133"/>
        <end position="267"/>
    </location>
</feature>
<dbReference type="Gene3D" id="1.10.10.60">
    <property type="entry name" value="Homeodomain-like"/>
    <property type="match status" value="1"/>
</dbReference>
<feature type="compositionally biased region" description="Polar residues" evidence="4">
    <location>
        <begin position="356"/>
        <end position="370"/>
    </location>
</feature>
<dbReference type="PROSITE" id="PS50097">
    <property type="entry name" value="BTB"/>
    <property type="match status" value="1"/>
</dbReference>
<keyword evidence="8" id="KW-1185">Reference proteome</keyword>
<evidence type="ECO:0000259" key="6">
    <source>
        <dbReference type="PROSITE" id="PS50960"/>
    </source>
</evidence>
<dbReference type="OrthoDB" id="10261408at2759"/>
<dbReference type="SMART" id="SM00225">
    <property type="entry name" value="BTB"/>
    <property type="match status" value="1"/>
</dbReference>
<dbReference type="Pfam" id="PF05225">
    <property type="entry name" value="HTH_psq"/>
    <property type="match status" value="1"/>
</dbReference>
<feature type="region of interest" description="Disordered" evidence="4">
    <location>
        <begin position="471"/>
        <end position="531"/>
    </location>
</feature>
<evidence type="ECO:0000313" key="7">
    <source>
        <dbReference type="EMBL" id="CAB3387745.1"/>
    </source>
</evidence>
<comment type="caution">
    <text evidence="7">The sequence shown here is derived from an EMBL/GenBank/DDBJ whole genome shotgun (WGS) entry which is preliminary data.</text>
</comment>
<dbReference type="GO" id="GO:0005634">
    <property type="term" value="C:nucleus"/>
    <property type="evidence" value="ECO:0007669"/>
    <property type="project" value="UniProtKB-SubCell"/>
</dbReference>
<dbReference type="PROSITE" id="PS50960">
    <property type="entry name" value="HTH_PSQ"/>
    <property type="match status" value="1"/>
</dbReference>
<dbReference type="GO" id="GO:0003677">
    <property type="term" value="F:DNA binding"/>
    <property type="evidence" value="ECO:0007669"/>
    <property type="project" value="UniProtKB-UniRule"/>
</dbReference>
<dbReference type="CDD" id="cd18315">
    <property type="entry name" value="BTB_POZ_BAB-like"/>
    <property type="match status" value="1"/>
</dbReference>
<keyword evidence="2 3" id="KW-0539">Nucleus</keyword>
<reference evidence="7 8" key="1">
    <citation type="submission" date="2020-04" db="EMBL/GenBank/DDBJ databases">
        <authorList>
            <person name="Alioto T."/>
            <person name="Alioto T."/>
            <person name="Gomez Garrido J."/>
        </authorList>
    </citation>
    <scope>NUCLEOTIDE SEQUENCE [LARGE SCALE GENOMIC DNA]</scope>
</reference>
<protein>
    <recommendedName>
        <fullName evidence="9">BTB domain-containing protein</fullName>
    </recommendedName>
</protein>
<dbReference type="InterPro" id="IPR009057">
    <property type="entry name" value="Homeodomain-like_sf"/>
</dbReference>
<feature type="compositionally biased region" description="Polar residues" evidence="4">
    <location>
        <begin position="144"/>
        <end position="154"/>
    </location>
</feature>
<evidence type="ECO:0000256" key="2">
    <source>
        <dbReference type="ARBA" id="ARBA00023242"/>
    </source>
</evidence>
<dbReference type="Pfam" id="PF00651">
    <property type="entry name" value="BTB"/>
    <property type="match status" value="1"/>
</dbReference>
<feature type="domain" description="BTB" evidence="5">
    <location>
        <begin position="46"/>
        <end position="112"/>
    </location>
</feature>
<dbReference type="SUPFAM" id="SSF54695">
    <property type="entry name" value="POZ domain"/>
    <property type="match status" value="1"/>
</dbReference>
<dbReference type="InterPro" id="IPR011333">
    <property type="entry name" value="SKP1/BTB/POZ_sf"/>
</dbReference>
<accession>A0A8S1E658</accession>
<comment type="subcellular location">
    <subcellularLocation>
        <location evidence="1 3">Nucleus</location>
    </subcellularLocation>
</comment>
<dbReference type="PANTHER" id="PTHR23110">
    <property type="entry name" value="BTB DOMAIN TRANSCRIPTION FACTOR"/>
    <property type="match status" value="1"/>
</dbReference>
<dbReference type="AlphaFoldDB" id="A0A8S1E658"/>
<dbReference type="GO" id="GO:0006357">
    <property type="term" value="P:regulation of transcription by RNA polymerase II"/>
    <property type="evidence" value="ECO:0007669"/>
    <property type="project" value="TreeGrafter"/>
</dbReference>
<evidence type="ECO:0000256" key="3">
    <source>
        <dbReference type="PROSITE-ProRule" id="PRU00320"/>
    </source>
</evidence>
<feature type="domain" description="HTH psq-type" evidence="6">
    <location>
        <begin position="395"/>
        <end position="447"/>
    </location>
</feature>
<feature type="compositionally biased region" description="Low complexity" evidence="4">
    <location>
        <begin position="176"/>
        <end position="185"/>
    </location>
</feature>
<feature type="compositionally biased region" description="Polar residues" evidence="4">
    <location>
        <begin position="245"/>
        <end position="265"/>
    </location>
</feature>
<dbReference type="PANTHER" id="PTHR23110:SF81">
    <property type="entry name" value="BTB-PROTEIN-VII, ISOFORM F-RELATED"/>
    <property type="match status" value="1"/>
</dbReference>
<proteinExistence type="predicted"/>
<gene>
    <name evidence="7" type="ORF">CLODIP_2_CD00680</name>
</gene>
<dbReference type="Gene3D" id="3.30.710.10">
    <property type="entry name" value="Potassium Channel Kv1.1, Chain A"/>
    <property type="match status" value="1"/>
</dbReference>
<evidence type="ECO:0000256" key="4">
    <source>
        <dbReference type="SAM" id="MobiDB-lite"/>
    </source>
</evidence>
<name>A0A8S1E658_9INSE</name>
<feature type="compositionally biased region" description="Pro residues" evidence="4">
    <location>
        <begin position="375"/>
        <end position="392"/>
    </location>
</feature>
<organism evidence="7 8">
    <name type="scientific">Cloeon dipterum</name>
    <dbReference type="NCBI Taxonomy" id="197152"/>
    <lineage>
        <taxon>Eukaryota</taxon>
        <taxon>Metazoa</taxon>
        <taxon>Ecdysozoa</taxon>
        <taxon>Arthropoda</taxon>
        <taxon>Hexapoda</taxon>
        <taxon>Insecta</taxon>
        <taxon>Pterygota</taxon>
        <taxon>Palaeoptera</taxon>
        <taxon>Ephemeroptera</taxon>
        <taxon>Pisciforma</taxon>
        <taxon>Baetidae</taxon>
        <taxon>Cloeon</taxon>
    </lineage>
</organism>
<dbReference type="InterPro" id="IPR051095">
    <property type="entry name" value="Dros_DevTransReg"/>
</dbReference>
<feature type="region of interest" description="Disordered" evidence="4">
    <location>
        <begin position="356"/>
        <end position="402"/>
    </location>
</feature>
<evidence type="ECO:0008006" key="9">
    <source>
        <dbReference type="Google" id="ProtNLM"/>
    </source>
</evidence>
<dbReference type="SUPFAM" id="SSF46689">
    <property type="entry name" value="Homeodomain-like"/>
    <property type="match status" value="1"/>
</dbReference>
<feature type="DNA-binding region" description="H-T-H motif" evidence="3">
    <location>
        <begin position="423"/>
        <end position="443"/>
    </location>
</feature>
<feature type="compositionally biased region" description="Polar residues" evidence="4">
    <location>
        <begin position="224"/>
        <end position="237"/>
    </location>
</feature>
<dbReference type="InterPro" id="IPR007889">
    <property type="entry name" value="HTH_Psq"/>
</dbReference>
<evidence type="ECO:0000256" key="1">
    <source>
        <dbReference type="ARBA" id="ARBA00004123"/>
    </source>
</evidence>
<evidence type="ECO:0000313" key="8">
    <source>
        <dbReference type="Proteomes" id="UP000494165"/>
    </source>
</evidence>